<feature type="compositionally biased region" description="Basic and acidic residues" evidence="1">
    <location>
        <begin position="267"/>
        <end position="279"/>
    </location>
</feature>
<dbReference type="Proteomes" id="UP000219514">
    <property type="component" value="Unassembled WGS sequence"/>
</dbReference>
<evidence type="ECO:0000256" key="1">
    <source>
        <dbReference type="SAM" id="MobiDB-lite"/>
    </source>
</evidence>
<dbReference type="OrthoDB" id="6873087at2"/>
<feature type="region of interest" description="Disordered" evidence="1">
    <location>
        <begin position="240"/>
        <end position="286"/>
    </location>
</feature>
<proteinExistence type="predicted"/>
<accession>A0A285EBN4</accession>
<sequence>MTVTSTDLREVGMLITCALRPKLNPAADTMYRQLLGRYRTEQEFRTATGYVLDGMDLVVLSDAADLGLILGPRRDSLFAARLADVPNTAGVEQRLLVGLITAGVAAYAYPTPADFDDDRVRYVRVADLERFLRETCENLKRTADAPLDDEGLEEAWRAYERMPAVRRAEKGRTTGRLTPACTTYWVTNVLQWLTDQGLARLTERHGPETFQLLERFRVQVRELSGHEAYKLLAEARTHDSGLDATVPPEPPISLEDVVDLGGAGPDEAGHQEAEQHDIQQDDGVSQ</sequence>
<organism evidence="2 3">
    <name type="scientific">Geodermatophilus sabuli</name>
    <dbReference type="NCBI Taxonomy" id="1564158"/>
    <lineage>
        <taxon>Bacteria</taxon>
        <taxon>Bacillati</taxon>
        <taxon>Actinomycetota</taxon>
        <taxon>Actinomycetes</taxon>
        <taxon>Geodermatophilales</taxon>
        <taxon>Geodermatophilaceae</taxon>
        <taxon>Geodermatophilus</taxon>
    </lineage>
</organism>
<evidence type="ECO:0000313" key="2">
    <source>
        <dbReference type="EMBL" id="SNX96538.1"/>
    </source>
</evidence>
<dbReference type="RefSeq" id="WP_097206545.1">
    <property type="nucleotide sequence ID" value="NZ_JACHXB010000002.1"/>
</dbReference>
<dbReference type="EMBL" id="OBDO01000004">
    <property type="protein sequence ID" value="SNX96538.1"/>
    <property type="molecule type" value="Genomic_DNA"/>
</dbReference>
<name>A0A285EBN4_9ACTN</name>
<keyword evidence="3" id="KW-1185">Reference proteome</keyword>
<protein>
    <submittedName>
        <fullName evidence="2">Uncharacterized protein</fullName>
    </submittedName>
</protein>
<gene>
    <name evidence="2" type="ORF">SAMN06893097_104253</name>
</gene>
<reference evidence="2 3" key="1">
    <citation type="submission" date="2017-09" db="EMBL/GenBank/DDBJ databases">
        <authorList>
            <person name="Ehlers B."/>
            <person name="Leendertz F.H."/>
        </authorList>
    </citation>
    <scope>NUCLEOTIDE SEQUENCE [LARGE SCALE GENOMIC DNA]</scope>
    <source>
        <strain evidence="2 3">DSM 46844</strain>
    </source>
</reference>
<dbReference type="AlphaFoldDB" id="A0A285EBN4"/>
<evidence type="ECO:0000313" key="3">
    <source>
        <dbReference type="Proteomes" id="UP000219514"/>
    </source>
</evidence>